<accession>A0A1H7RQ76</accession>
<proteinExistence type="predicted"/>
<evidence type="ECO:0000313" key="1">
    <source>
        <dbReference type="EMBL" id="SEL61547.1"/>
    </source>
</evidence>
<sequence>MSRGIQQRRRAFWQDLVQRWAVSGRGKAAFARQHGVSPRQLSQWAARYPEWVVAAAGPQEKDSSPGRAADVQRFLTVHPVGEELTPTPIANTTPSSQPGGPVVVALSNGRRVELYPGFCAQTLQRAMEVLEA</sequence>
<evidence type="ECO:0008006" key="3">
    <source>
        <dbReference type="Google" id="ProtNLM"/>
    </source>
</evidence>
<keyword evidence="2" id="KW-1185">Reference proteome</keyword>
<gene>
    <name evidence="1" type="ORF">SAMN05444515_1252</name>
</gene>
<dbReference type="OrthoDB" id="5794760at2"/>
<dbReference type="EMBL" id="FOAA01000025">
    <property type="protein sequence ID" value="SEL61547.1"/>
    <property type="molecule type" value="Genomic_DNA"/>
</dbReference>
<organism evidence="1 2">
    <name type="scientific">Ectothiorhodospira marina</name>
    <dbReference type="NCBI Taxonomy" id="1396821"/>
    <lineage>
        <taxon>Bacteria</taxon>
        <taxon>Pseudomonadati</taxon>
        <taxon>Pseudomonadota</taxon>
        <taxon>Gammaproteobacteria</taxon>
        <taxon>Chromatiales</taxon>
        <taxon>Ectothiorhodospiraceae</taxon>
        <taxon>Ectothiorhodospira</taxon>
    </lineage>
</organism>
<dbReference type="AlphaFoldDB" id="A0A1H7RQ76"/>
<dbReference type="NCBIfam" id="NF047593">
    <property type="entry name" value="IS66_ISAeme5_TnpA"/>
    <property type="match status" value="1"/>
</dbReference>
<evidence type="ECO:0000313" key="2">
    <source>
        <dbReference type="Proteomes" id="UP000199256"/>
    </source>
</evidence>
<dbReference type="STRING" id="1396821.SAMN05444515_1252"/>
<protein>
    <recommendedName>
        <fullName evidence="3">Transposase</fullName>
    </recommendedName>
</protein>
<dbReference type="Proteomes" id="UP000199256">
    <property type="component" value="Unassembled WGS sequence"/>
</dbReference>
<dbReference type="RefSeq" id="WP_090255682.1">
    <property type="nucleotide sequence ID" value="NZ_FOAA01000025.1"/>
</dbReference>
<reference evidence="2" key="1">
    <citation type="submission" date="2016-10" db="EMBL/GenBank/DDBJ databases">
        <authorList>
            <person name="Varghese N."/>
            <person name="Submissions S."/>
        </authorList>
    </citation>
    <scope>NUCLEOTIDE SEQUENCE [LARGE SCALE GENOMIC DNA]</scope>
    <source>
        <strain evidence="2">DSM 241</strain>
    </source>
</reference>
<name>A0A1H7RQ76_9GAMM</name>